<gene>
    <name evidence="12 14" type="primary">carA</name>
    <name evidence="14" type="ORF">GRSY_035</name>
</gene>
<feature type="binding site" evidence="12">
    <location>
        <position position="242"/>
    </location>
    <ligand>
        <name>L-glutamine</name>
        <dbReference type="ChEBI" id="CHEBI:58359"/>
    </ligand>
</feature>
<comment type="pathway">
    <text evidence="1 12">Pyrimidine metabolism; UMP biosynthesis via de novo pathway; (S)-dihydroorotate from bicarbonate: step 1/3.</text>
</comment>
<dbReference type="GO" id="GO:0006526">
    <property type="term" value="P:L-arginine biosynthetic process"/>
    <property type="evidence" value="ECO:0007669"/>
    <property type="project" value="UniProtKB-UniRule"/>
</dbReference>
<dbReference type="CDD" id="cd01744">
    <property type="entry name" value="GATase1_CPSase"/>
    <property type="match status" value="1"/>
</dbReference>
<reference evidence="14" key="1">
    <citation type="journal article" date="2023" name="J. Phycol.">
        <title>Revised classification of the Cyanidiophyceae based on plastid genome data with descriptions of the Cavernulicolales ord. nov. and Galdieriales ord. nov. (Rhodophyta).</title>
        <authorList>
            <person name="Park S.I."/>
            <person name="Cho C.H."/>
            <person name="Ciniglia C."/>
            <person name="Huang T.Y."/>
            <person name="Liu S.L."/>
            <person name="Bustamante D.E."/>
            <person name="Calderon M.S."/>
            <person name="Mansilla A."/>
            <person name="McDermott T."/>
            <person name="Andersen R.A."/>
            <person name="Yoon H.S."/>
        </authorList>
    </citation>
    <scope>NUCLEOTIDE SEQUENCE</scope>
</reference>
<evidence type="ECO:0000256" key="3">
    <source>
        <dbReference type="ARBA" id="ARBA00007800"/>
    </source>
</evidence>
<organism evidence="14">
    <name type="scientific">Gronococcus sybilensis</name>
    <dbReference type="NCBI Taxonomy" id="3028029"/>
    <lineage>
        <taxon>Eukaryota</taxon>
        <taxon>Rhodophyta</taxon>
        <taxon>Bangiophyceae</taxon>
        <taxon>Cavernulicolales</taxon>
        <taxon>Cavernulicolaceae</taxon>
        <taxon>Gronococcus</taxon>
    </lineage>
</organism>
<evidence type="ECO:0000256" key="1">
    <source>
        <dbReference type="ARBA" id="ARBA00004812"/>
    </source>
</evidence>
<feature type="active site" evidence="12">
    <location>
        <position position="353"/>
    </location>
</feature>
<comment type="function">
    <text evidence="12">Small subunit of the glutamine-dependent carbamoyl phosphate synthetase (CPSase). CPSase catalyzes the formation of carbamoyl phosphate from the ammonia moiety of glutamine, carbonate, and phosphate donated by ATP, constituting the first step of 2 biosynthetic pathways, one leading to arginine and/or urea and the other to pyrimidine nucleotides. The small subunit (glutamine amidotransferase) binds and cleaves glutamine to supply the large subunit with the substrate ammonia.</text>
</comment>
<comment type="similarity">
    <text evidence="3 12">Belongs to the CarA family.</text>
</comment>
<dbReference type="NCBIfam" id="NF009475">
    <property type="entry name" value="PRK12838.1"/>
    <property type="match status" value="1"/>
</dbReference>
<dbReference type="EMBL" id="OP616812">
    <property type="protein sequence ID" value="WDA99040.1"/>
    <property type="molecule type" value="Genomic_DNA"/>
</dbReference>
<dbReference type="SUPFAM" id="SSF52317">
    <property type="entry name" value="Class I glutamine amidotransferase-like"/>
    <property type="match status" value="1"/>
</dbReference>
<evidence type="ECO:0000256" key="7">
    <source>
        <dbReference type="ARBA" id="ARBA00022962"/>
    </source>
</evidence>
<feature type="binding site" evidence="12">
    <location>
        <position position="272"/>
    </location>
    <ligand>
        <name>L-glutamine</name>
        <dbReference type="ChEBI" id="CHEBI:58359"/>
    </ligand>
</feature>
<feature type="binding site" evidence="12">
    <location>
        <position position="311"/>
    </location>
    <ligand>
        <name>L-glutamine</name>
        <dbReference type="ChEBI" id="CHEBI:58359"/>
    </ligand>
</feature>
<dbReference type="PRINTS" id="PR00096">
    <property type="entry name" value="GATASE"/>
</dbReference>
<dbReference type="Gene3D" id="3.40.50.880">
    <property type="match status" value="1"/>
</dbReference>
<keyword evidence="4 12" id="KW-0436">Ligase</keyword>
<keyword evidence="12" id="KW-0055">Arginine biosynthesis</keyword>
<name>A0A9Y1MXM4_9RHOD</name>
<evidence type="ECO:0000313" key="14">
    <source>
        <dbReference type="EMBL" id="WDA99040.1"/>
    </source>
</evidence>
<dbReference type="GO" id="GO:0005524">
    <property type="term" value="F:ATP binding"/>
    <property type="evidence" value="ECO:0007669"/>
    <property type="project" value="UniProtKB-UniRule"/>
</dbReference>
<dbReference type="InterPro" id="IPR017926">
    <property type="entry name" value="GATASE"/>
</dbReference>
<dbReference type="SUPFAM" id="SSF52021">
    <property type="entry name" value="Carbamoyl phosphate synthetase, small subunit N-terminal domain"/>
    <property type="match status" value="1"/>
</dbReference>
<keyword evidence="6 12" id="KW-0067">ATP-binding</keyword>
<evidence type="ECO:0000256" key="6">
    <source>
        <dbReference type="ARBA" id="ARBA00022840"/>
    </source>
</evidence>
<keyword evidence="7 12" id="KW-0315">Glutamine amidotransferase</keyword>
<feature type="binding site" evidence="12">
    <location>
        <position position="269"/>
    </location>
    <ligand>
        <name>L-glutamine</name>
        <dbReference type="ChEBI" id="CHEBI:58359"/>
    </ligand>
</feature>
<sequence length="379" mass="42091">MINKKPAMLVLENGKIYRGWSFSENLTISGEIVFNTGMTGYEEIITDPSYKGQIVSFTYTEIGNTGINYSDQESSNPTVSAIILKNLSNKASNWRSKNDLVSYLNSFNIIEIHGIDTRALTRDIRNFGAMKGTISNENFNSHSLSNKIKSLPSMEGANLISSVSTKRAYEWSDATTAEWEFAPKLLNQYKFKVVVIDFGVKFNILRRLKSYGCNVIVVSSEANLEEILSYNPDGIVLSNGPGDPSAESSAIYVVGELLKQKLPIFGICMGHQLLNLAMGATTFKLKFGHRGVNHPSGKNKRIEITSQNHGFAVDTSSLNTQNVYISHINLNDHTVAGMLHTQLPVFSVQYHPEASPGPHDSEYLFSTFLHLVEQYKESV</sequence>
<dbReference type="Pfam" id="PF00988">
    <property type="entry name" value="CPSase_sm_chain"/>
    <property type="match status" value="1"/>
</dbReference>
<dbReference type="SMART" id="SM01097">
    <property type="entry name" value="CPSase_sm_chain"/>
    <property type="match status" value="1"/>
</dbReference>
<dbReference type="PROSITE" id="PS51273">
    <property type="entry name" value="GATASE_TYPE_1"/>
    <property type="match status" value="1"/>
</dbReference>
<feature type="region of interest" description="CPSase" evidence="12">
    <location>
        <begin position="1"/>
        <end position="191"/>
    </location>
</feature>
<dbReference type="InterPro" id="IPR002474">
    <property type="entry name" value="CarbamoylP_synth_ssu_N"/>
</dbReference>
<protein>
    <recommendedName>
        <fullName evidence="12">Carbamoyl phosphate synthase small chain</fullName>
        <ecNumber evidence="12">6.3.5.5</ecNumber>
    </recommendedName>
    <alternativeName>
        <fullName evidence="12">Carbamoyl phosphate synthetase glutamine chain</fullName>
    </alternativeName>
</protein>
<keyword evidence="12" id="KW-0028">Amino-acid biosynthesis</keyword>
<evidence type="ECO:0000256" key="12">
    <source>
        <dbReference type="HAMAP-Rule" id="MF_01209"/>
    </source>
</evidence>
<feature type="active site" evidence="12">
    <location>
        <position position="351"/>
    </location>
</feature>
<evidence type="ECO:0000256" key="9">
    <source>
        <dbReference type="ARBA" id="ARBA00044031"/>
    </source>
</evidence>
<keyword evidence="14" id="KW-0934">Plastid</keyword>
<keyword evidence="8 12" id="KW-0665">Pyrimidine biosynthesis</keyword>
<dbReference type="InterPro" id="IPR029062">
    <property type="entry name" value="Class_I_gatase-like"/>
</dbReference>
<dbReference type="PANTHER" id="PTHR43418:SF7">
    <property type="entry name" value="CARBAMOYL-PHOSPHATE SYNTHASE SMALL CHAIN"/>
    <property type="match status" value="1"/>
</dbReference>
<geneLocation type="plastid" evidence="14"/>
<evidence type="ECO:0000256" key="5">
    <source>
        <dbReference type="ARBA" id="ARBA00022741"/>
    </source>
</evidence>
<dbReference type="GO" id="GO:0006207">
    <property type="term" value="P:'de novo' pyrimidine nucleobase biosynthetic process"/>
    <property type="evidence" value="ECO:0007669"/>
    <property type="project" value="InterPro"/>
</dbReference>
<dbReference type="InterPro" id="IPR050472">
    <property type="entry name" value="Anth_synth/Amidotransfase"/>
</dbReference>
<dbReference type="GO" id="GO:0004088">
    <property type="term" value="F:carbamoyl-phosphate synthase (glutamine-hydrolyzing) activity"/>
    <property type="evidence" value="ECO:0007669"/>
    <property type="project" value="UniProtKB-UniRule"/>
</dbReference>
<dbReference type="InterPro" id="IPR036480">
    <property type="entry name" value="CarbP_synth_ssu_N_sf"/>
</dbReference>
<feature type="binding site" evidence="12">
    <location>
        <position position="308"/>
    </location>
    <ligand>
        <name>L-glutamine</name>
        <dbReference type="ChEBI" id="CHEBI:58359"/>
    </ligand>
</feature>
<comment type="subunit">
    <text evidence="12">Composed of two chains; the small (or glutamine) chain promotes the hydrolysis of glutamine to ammonia, which is used by the large (or ammonia) chain to synthesize carbamoyl phosphate. Tetramer of heterodimers (alpha,beta)4.</text>
</comment>
<dbReference type="PRINTS" id="PR00099">
    <property type="entry name" value="CPSGATASE"/>
</dbReference>
<dbReference type="AlphaFoldDB" id="A0A9Y1MXM4"/>
<evidence type="ECO:0000256" key="11">
    <source>
        <dbReference type="ARBA" id="ARBA00049285"/>
    </source>
</evidence>
<dbReference type="Gene3D" id="3.50.30.20">
    <property type="entry name" value="Carbamoyl-phosphate synthase small subunit, N-terminal domain"/>
    <property type="match status" value="1"/>
</dbReference>
<evidence type="ECO:0000256" key="10">
    <source>
        <dbReference type="ARBA" id="ARBA00048816"/>
    </source>
</evidence>
<feature type="binding site" evidence="12">
    <location>
        <position position="49"/>
    </location>
    <ligand>
        <name>L-glutamine</name>
        <dbReference type="ChEBI" id="CHEBI:58359"/>
    </ligand>
</feature>
<comment type="catalytic activity">
    <reaction evidence="11 12">
        <text>L-glutamine + H2O = L-glutamate + NH4(+)</text>
        <dbReference type="Rhea" id="RHEA:15889"/>
        <dbReference type="ChEBI" id="CHEBI:15377"/>
        <dbReference type="ChEBI" id="CHEBI:28938"/>
        <dbReference type="ChEBI" id="CHEBI:29985"/>
        <dbReference type="ChEBI" id="CHEBI:58359"/>
    </reaction>
</comment>
<evidence type="ECO:0000256" key="2">
    <source>
        <dbReference type="ARBA" id="ARBA00005077"/>
    </source>
</evidence>
<feature type="active site" description="Nucleophile" evidence="12">
    <location>
        <position position="268"/>
    </location>
</feature>
<dbReference type="PANTHER" id="PTHR43418">
    <property type="entry name" value="MULTIFUNCTIONAL TRYPTOPHAN BIOSYNTHESIS PROTEIN-RELATED"/>
    <property type="match status" value="1"/>
</dbReference>
<comment type="catalytic activity">
    <reaction evidence="10 12">
        <text>hydrogencarbonate + L-glutamine + 2 ATP + H2O = carbamoyl phosphate + L-glutamate + 2 ADP + phosphate + 2 H(+)</text>
        <dbReference type="Rhea" id="RHEA:18633"/>
        <dbReference type="ChEBI" id="CHEBI:15377"/>
        <dbReference type="ChEBI" id="CHEBI:15378"/>
        <dbReference type="ChEBI" id="CHEBI:17544"/>
        <dbReference type="ChEBI" id="CHEBI:29985"/>
        <dbReference type="ChEBI" id="CHEBI:30616"/>
        <dbReference type="ChEBI" id="CHEBI:43474"/>
        <dbReference type="ChEBI" id="CHEBI:58228"/>
        <dbReference type="ChEBI" id="CHEBI:58359"/>
        <dbReference type="ChEBI" id="CHEBI:456216"/>
        <dbReference type="EC" id="6.3.5.5"/>
    </reaction>
</comment>
<dbReference type="FunFam" id="3.50.30.20:FF:000001">
    <property type="entry name" value="Carbamoyl-phosphate synthase small chain"/>
    <property type="match status" value="1"/>
</dbReference>
<comment type="pathway">
    <text evidence="2 12">Amino-acid biosynthesis; L-arginine biosynthesis; carbamoyl phosphate from bicarbonate: step 1/1.</text>
</comment>
<dbReference type="InterPro" id="IPR035686">
    <property type="entry name" value="CPSase_GATase1"/>
</dbReference>
<comment type="subunit">
    <text evidence="9">Heterodimer composed of 2 chains; the small (or glutamine) chain promotes the hydrolysis of glutamine to ammonia, which is used by the large (or ammonia) chain to synthesize carbamoyl phosphate.</text>
</comment>
<dbReference type="PRINTS" id="PR00097">
    <property type="entry name" value="ANTSNTHASEII"/>
</dbReference>
<proteinExistence type="inferred from homology"/>
<feature type="domain" description="Carbamoyl-phosphate synthase small subunit N-terminal" evidence="13">
    <location>
        <begin position="5"/>
        <end position="135"/>
    </location>
</feature>
<evidence type="ECO:0000256" key="8">
    <source>
        <dbReference type="ARBA" id="ARBA00022975"/>
    </source>
</evidence>
<dbReference type="HAMAP" id="MF_01209">
    <property type="entry name" value="CPSase_S_chain"/>
    <property type="match status" value="1"/>
</dbReference>
<dbReference type="EC" id="6.3.5.5" evidence="12"/>
<dbReference type="Pfam" id="PF00117">
    <property type="entry name" value="GATase"/>
    <property type="match status" value="1"/>
</dbReference>
<dbReference type="NCBIfam" id="TIGR01368">
    <property type="entry name" value="CPSaseIIsmall"/>
    <property type="match status" value="1"/>
</dbReference>
<dbReference type="InterPro" id="IPR006274">
    <property type="entry name" value="CarbamoylP_synth_ssu"/>
</dbReference>
<dbReference type="GO" id="GO:0044205">
    <property type="term" value="P:'de novo' UMP biosynthetic process"/>
    <property type="evidence" value="ECO:0007669"/>
    <property type="project" value="UniProtKB-UniRule"/>
</dbReference>
<feature type="binding site" evidence="12">
    <location>
        <position position="310"/>
    </location>
    <ligand>
        <name>L-glutamine</name>
        <dbReference type="ChEBI" id="CHEBI:58359"/>
    </ligand>
</feature>
<evidence type="ECO:0000259" key="13">
    <source>
        <dbReference type="SMART" id="SM01097"/>
    </source>
</evidence>
<accession>A0A9Y1MXM4</accession>
<dbReference type="GO" id="GO:0006541">
    <property type="term" value="P:glutamine metabolic process"/>
    <property type="evidence" value="ECO:0007669"/>
    <property type="project" value="InterPro"/>
</dbReference>
<feature type="binding site" evidence="12">
    <location>
        <position position="240"/>
    </location>
    <ligand>
        <name>L-glutamine</name>
        <dbReference type="ChEBI" id="CHEBI:58359"/>
    </ligand>
</feature>
<keyword evidence="5 12" id="KW-0547">Nucleotide-binding</keyword>
<evidence type="ECO:0000256" key="4">
    <source>
        <dbReference type="ARBA" id="ARBA00022598"/>
    </source>
</evidence>